<evidence type="ECO:0000256" key="5">
    <source>
        <dbReference type="PIRSR" id="PIRSR036492-1"/>
    </source>
</evidence>
<name>A0A345UIW7_9BACT</name>
<evidence type="ECO:0000256" key="3">
    <source>
        <dbReference type="ARBA" id="ARBA00023027"/>
    </source>
</evidence>
<dbReference type="InterPro" id="IPR012394">
    <property type="entry name" value="Aldehyde_DH_NAD(P)"/>
</dbReference>
<evidence type="ECO:0000256" key="4">
    <source>
        <dbReference type="PIRNR" id="PIRNR036492"/>
    </source>
</evidence>
<evidence type="ECO:0000313" key="10">
    <source>
        <dbReference type="Proteomes" id="UP000254808"/>
    </source>
</evidence>
<dbReference type="Proteomes" id="UP000254808">
    <property type="component" value="Chromosome"/>
</dbReference>
<evidence type="ECO:0000259" key="8">
    <source>
        <dbReference type="Pfam" id="PF00171"/>
    </source>
</evidence>
<dbReference type="Gene3D" id="3.40.309.10">
    <property type="entry name" value="Aldehyde Dehydrogenase, Chain A, domain 2"/>
    <property type="match status" value="1"/>
</dbReference>
<dbReference type="InterPro" id="IPR016160">
    <property type="entry name" value="Ald_DH_CS_CYS"/>
</dbReference>
<keyword evidence="3" id="KW-0520">NAD</keyword>
<feature type="active site" evidence="5 6">
    <location>
        <position position="196"/>
    </location>
</feature>
<dbReference type="GO" id="GO:0004029">
    <property type="term" value="F:aldehyde dehydrogenase (NAD+) activity"/>
    <property type="evidence" value="ECO:0007669"/>
    <property type="project" value="TreeGrafter"/>
</dbReference>
<dbReference type="InterPro" id="IPR029510">
    <property type="entry name" value="Ald_DH_CS_GLU"/>
</dbReference>
<dbReference type="InterPro" id="IPR016161">
    <property type="entry name" value="Ald_DH/histidinol_DH"/>
</dbReference>
<reference evidence="9 10" key="1">
    <citation type="submission" date="2018-03" db="EMBL/GenBank/DDBJ databases">
        <title>Phenotypic and genomic properties of Cyclonatronum proteinivorum gen. nov., sp. nov., a haloalkaliphilic bacteroidete from soda lakes possessing Na+-translocating rhodopsin.</title>
        <authorList>
            <person name="Toshchakov S.V."/>
            <person name="Korzhenkov A."/>
            <person name="Samarov N.I."/>
            <person name="Kublanov I.V."/>
            <person name="Muntyan M.S."/>
            <person name="Sorokin D.Y."/>
        </authorList>
    </citation>
    <scope>NUCLEOTIDE SEQUENCE [LARGE SCALE GENOMIC DNA]</scope>
    <source>
        <strain evidence="9 10">Omega</strain>
    </source>
</reference>
<dbReference type="Pfam" id="PF00171">
    <property type="entry name" value="Aldedh"/>
    <property type="match status" value="1"/>
</dbReference>
<evidence type="ECO:0000256" key="2">
    <source>
        <dbReference type="ARBA" id="ARBA00023002"/>
    </source>
</evidence>
<dbReference type="KEGG" id="cprv:CYPRO_1155"/>
<dbReference type="PANTHER" id="PTHR43570:SF20">
    <property type="entry name" value="ALDEHYDE DEHYDROGENASE ALDX-RELATED"/>
    <property type="match status" value="1"/>
</dbReference>
<dbReference type="PROSITE" id="PS00070">
    <property type="entry name" value="ALDEHYDE_DEHYDR_CYS"/>
    <property type="match status" value="1"/>
</dbReference>
<feature type="domain" description="Aldehyde dehydrogenase" evidence="8">
    <location>
        <begin position="11"/>
        <end position="419"/>
    </location>
</feature>
<dbReference type="SUPFAM" id="SSF53720">
    <property type="entry name" value="ALDH-like"/>
    <property type="match status" value="1"/>
</dbReference>
<keyword evidence="10" id="KW-1185">Reference proteome</keyword>
<dbReference type="OrthoDB" id="9762913at2"/>
<dbReference type="PROSITE" id="PS00687">
    <property type="entry name" value="ALDEHYDE_DEHYDR_GLU"/>
    <property type="match status" value="1"/>
</dbReference>
<sequence length="456" mass="50778">MNLHNLQETDVRIQLLNRLKERIIAAKSNVAEALMADLGKPSEEAEVTEIIPVISELRHIVKNLQSWVLPKKVNKSLLHLTADSYILYKPKGNVLILSPWNYPFNLVISPLAYAISAGNRVTIKPSEFTKNTNRVLKQIVSACLPSEICSFVEGDAAVAAELTSQPWDHIFFTGSPAVGKKVMMAAAQNLVPVTLELGGKSPCIVTENADLEKAARRVAWGKFTNCGQTCIAPDYLLVHKNIYDTFLGLLKSELQTLYPQACLGRQDDSGYGRIIHQSHFLRLKELLDEATDKGAKHLLPYFFDADDKFMSPVVLELNQKHDSLRLMEEEIFGPLLPVFSWQNDDDITPFLKRHSKPLAAYIFSRSSKEARFWRNRINTGGFVINDVLSHFAHNNLPFGGNGSSGHGRSHGFFGFREFSIEMAVLESGPGPSGAELVGPPYTDLKRKIINTALKLV</sequence>
<proteinExistence type="inferred from homology"/>
<dbReference type="PANTHER" id="PTHR43570">
    <property type="entry name" value="ALDEHYDE DEHYDROGENASE"/>
    <property type="match status" value="1"/>
</dbReference>
<dbReference type="InterPro" id="IPR016163">
    <property type="entry name" value="Ald_DH_C"/>
</dbReference>
<dbReference type="GO" id="GO:0005737">
    <property type="term" value="C:cytoplasm"/>
    <property type="evidence" value="ECO:0007669"/>
    <property type="project" value="TreeGrafter"/>
</dbReference>
<dbReference type="RefSeq" id="WP_114983696.1">
    <property type="nucleotide sequence ID" value="NZ_CP027806.1"/>
</dbReference>
<keyword evidence="2 4" id="KW-0560">Oxidoreductase</keyword>
<feature type="active site" evidence="5">
    <location>
        <position position="230"/>
    </location>
</feature>
<dbReference type="PIRSF" id="PIRSF036492">
    <property type="entry name" value="ALDH"/>
    <property type="match status" value="1"/>
</dbReference>
<evidence type="ECO:0000256" key="6">
    <source>
        <dbReference type="PROSITE-ProRule" id="PRU10007"/>
    </source>
</evidence>
<gene>
    <name evidence="9" type="ORF">CYPRO_1155</name>
</gene>
<evidence type="ECO:0000256" key="1">
    <source>
        <dbReference type="ARBA" id="ARBA00009986"/>
    </source>
</evidence>
<evidence type="ECO:0000256" key="7">
    <source>
        <dbReference type="RuleBase" id="RU003345"/>
    </source>
</evidence>
<dbReference type="InterPro" id="IPR016162">
    <property type="entry name" value="Ald_DH_N"/>
</dbReference>
<dbReference type="GO" id="GO:0006081">
    <property type="term" value="P:aldehyde metabolic process"/>
    <property type="evidence" value="ECO:0007669"/>
    <property type="project" value="InterPro"/>
</dbReference>
<dbReference type="InterPro" id="IPR015590">
    <property type="entry name" value="Aldehyde_DH_dom"/>
</dbReference>
<evidence type="ECO:0000313" key="9">
    <source>
        <dbReference type="EMBL" id="AXJ00419.1"/>
    </source>
</evidence>
<dbReference type="EMBL" id="CP027806">
    <property type="protein sequence ID" value="AXJ00419.1"/>
    <property type="molecule type" value="Genomic_DNA"/>
</dbReference>
<dbReference type="Gene3D" id="3.40.605.10">
    <property type="entry name" value="Aldehyde Dehydrogenase, Chain A, domain 1"/>
    <property type="match status" value="1"/>
</dbReference>
<comment type="similarity">
    <text evidence="1 4 7">Belongs to the aldehyde dehydrogenase family.</text>
</comment>
<accession>A0A345UIW7</accession>
<organism evidence="9 10">
    <name type="scientific">Cyclonatronum proteinivorum</name>
    <dbReference type="NCBI Taxonomy" id="1457365"/>
    <lineage>
        <taxon>Bacteria</taxon>
        <taxon>Pseudomonadati</taxon>
        <taxon>Balneolota</taxon>
        <taxon>Balneolia</taxon>
        <taxon>Balneolales</taxon>
        <taxon>Cyclonatronaceae</taxon>
        <taxon>Cyclonatronum</taxon>
    </lineage>
</organism>
<dbReference type="AlphaFoldDB" id="A0A345UIW7"/>
<protein>
    <recommendedName>
        <fullName evidence="4">Aldehyde dehydrogenase</fullName>
    </recommendedName>
</protein>